<accession>A0A7S0XZZ6</accession>
<feature type="compositionally biased region" description="Polar residues" evidence="1">
    <location>
        <begin position="38"/>
        <end position="54"/>
    </location>
</feature>
<name>A0A7S0XZZ6_HEMAN</name>
<evidence type="ECO:0000313" key="2">
    <source>
        <dbReference type="EMBL" id="CAD8749940.1"/>
    </source>
</evidence>
<dbReference type="AlphaFoldDB" id="A0A7S0XZZ6"/>
<organism evidence="2">
    <name type="scientific">Hemiselmis andersenii</name>
    <name type="common">Cryptophyte alga</name>
    <dbReference type="NCBI Taxonomy" id="464988"/>
    <lineage>
        <taxon>Eukaryota</taxon>
        <taxon>Cryptophyceae</taxon>
        <taxon>Cryptomonadales</taxon>
        <taxon>Hemiselmidaceae</taxon>
        <taxon>Hemiselmis</taxon>
    </lineage>
</organism>
<sequence length="126" mass="13561">MPYGSYEQVQCDSPSDDVLATNVISPRARPKAKGKLTDTPQDSNASTHMQTKAASKQHRQHHSKTGIRRRTEKGAASTPRHCNQPPNKHVHANPNWGSPGTGLQSPHESPQCGVPRSGRGPEGGRG</sequence>
<feature type="compositionally biased region" description="Basic residues" evidence="1">
    <location>
        <begin position="55"/>
        <end position="71"/>
    </location>
</feature>
<evidence type="ECO:0000256" key="1">
    <source>
        <dbReference type="SAM" id="MobiDB-lite"/>
    </source>
</evidence>
<feature type="compositionally biased region" description="Polar residues" evidence="1">
    <location>
        <begin position="95"/>
        <end position="108"/>
    </location>
</feature>
<gene>
    <name evidence="2" type="ORF">HAND1043_LOCUS16444</name>
</gene>
<protein>
    <submittedName>
        <fullName evidence="2">Uncharacterized protein</fullName>
    </submittedName>
</protein>
<reference evidence="2" key="1">
    <citation type="submission" date="2021-01" db="EMBL/GenBank/DDBJ databases">
        <authorList>
            <person name="Corre E."/>
            <person name="Pelletier E."/>
            <person name="Niang G."/>
            <person name="Scheremetjew M."/>
            <person name="Finn R."/>
            <person name="Kale V."/>
            <person name="Holt S."/>
            <person name="Cochrane G."/>
            <person name="Meng A."/>
            <person name="Brown T."/>
            <person name="Cohen L."/>
        </authorList>
    </citation>
    <scope>NUCLEOTIDE SEQUENCE</scope>
    <source>
        <strain evidence="2">CCMP441</strain>
    </source>
</reference>
<feature type="region of interest" description="Disordered" evidence="1">
    <location>
        <begin position="1"/>
        <end position="126"/>
    </location>
</feature>
<proteinExistence type="predicted"/>
<dbReference type="EMBL" id="HBFK01027027">
    <property type="protein sequence ID" value="CAD8749940.1"/>
    <property type="molecule type" value="Transcribed_RNA"/>
</dbReference>